<evidence type="ECO:0000313" key="2">
    <source>
        <dbReference type="EMBL" id="MWV45782.1"/>
    </source>
</evidence>
<reference evidence="2 3" key="1">
    <citation type="submission" date="2019-12" db="EMBL/GenBank/DDBJ databases">
        <title>Paenibacillus sp. nov., an endophytic bacterium isolated from the stem of Dendrobium.</title>
        <authorList>
            <person name="Zhao R."/>
        </authorList>
    </citation>
    <scope>NUCLEOTIDE SEQUENCE [LARGE SCALE GENOMIC DNA]</scope>
    <source>
        <strain evidence="2 3">HJL G12</strain>
    </source>
</reference>
<comment type="caution">
    <text evidence="2">The sequence shown here is derived from an EMBL/GenBank/DDBJ whole genome shotgun (WGS) entry which is preliminary data.</text>
</comment>
<accession>A0A7X3IPC6</accession>
<name>A0A7X3IPC6_9BACL</name>
<dbReference type="AlphaFoldDB" id="A0A7X3IPC6"/>
<dbReference type="EMBL" id="WUBI01000003">
    <property type="protein sequence ID" value="MWV45782.1"/>
    <property type="molecule type" value="Genomic_DNA"/>
</dbReference>
<keyword evidence="3" id="KW-1185">Reference proteome</keyword>
<feature type="domain" description="DUF4097" evidence="1">
    <location>
        <begin position="171"/>
        <end position="245"/>
    </location>
</feature>
<sequence>MGISYKWIGAGTMLSAILLSGCDLVNDAAQAVRQDAQEVAFAAGNTVVGTVNDFAEHLTQDGERIELSSQRDIGSEAVLQIDHKVGNIKIVQGTGNSVSVKTTIWFLNEKSYMKIAENAETSLVSRNGKLEIVTNAKGHSDRDLWDWSQSKYGYSEFKIDYEVEVPAAITGFEIANNVGEVTMDQLKGSYQVENNVGKIVVNGASIMGKSSIKSDAGSLQLNIKDAEKGSSLKANTNVGSIHASLEETLACSLKLDSDLGIISGAPRGKSDLNGSGPLITLSSSVGSISVE</sequence>
<protein>
    <recommendedName>
        <fullName evidence="1">DUF4097 domain-containing protein</fullName>
    </recommendedName>
</protein>
<gene>
    <name evidence="2" type="ORF">GRF59_19380</name>
</gene>
<proteinExistence type="predicted"/>
<dbReference type="Proteomes" id="UP000460318">
    <property type="component" value="Unassembled WGS sequence"/>
</dbReference>
<organism evidence="2 3">
    <name type="scientific">Paenibacillus dendrobii</name>
    <dbReference type="NCBI Taxonomy" id="2691084"/>
    <lineage>
        <taxon>Bacteria</taxon>
        <taxon>Bacillati</taxon>
        <taxon>Bacillota</taxon>
        <taxon>Bacilli</taxon>
        <taxon>Bacillales</taxon>
        <taxon>Paenibacillaceae</taxon>
        <taxon>Paenibacillus</taxon>
    </lineage>
</organism>
<dbReference type="InterPro" id="IPR025164">
    <property type="entry name" value="Toastrack_DUF4097"/>
</dbReference>
<dbReference type="PROSITE" id="PS51257">
    <property type="entry name" value="PROKAR_LIPOPROTEIN"/>
    <property type="match status" value="1"/>
</dbReference>
<evidence type="ECO:0000313" key="3">
    <source>
        <dbReference type="Proteomes" id="UP000460318"/>
    </source>
</evidence>
<dbReference type="Pfam" id="PF13349">
    <property type="entry name" value="DUF4097"/>
    <property type="match status" value="1"/>
</dbReference>
<evidence type="ECO:0000259" key="1">
    <source>
        <dbReference type="Pfam" id="PF13349"/>
    </source>
</evidence>
<dbReference type="RefSeq" id="WP_160499373.1">
    <property type="nucleotide sequence ID" value="NZ_WUBI01000003.1"/>
</dbReference>